<dbReference type="AlphaFoldDB" id="A0AAV4M429"/>
<accession>A0AAV4M429</accession>
<reference evidence="1 2" key="1">
    <citation type="submission" date="2021-06" db="EMBL/GenBank/DDBJ databases">
        <title>Caerostris extrusa draft genome.</title>
        <authorList>
            <person name="Kono N."/>
            <person name="Arakawa K."/>
        </authorList>
    </citation>
    <scope>NUCLEOTIDE SEQUENCE [LARGE SCALE GENOMIC DNA]</scope>
</reference>
<protein>
    <submittedName>
        <fullName evidence="1">Uncharacterized protein</fullName>
    </submittedName>
</protein>
<proteinExistence type="predicted"/>
<evidence type="ECO:0000313" key="1">
    <source>
        <dbReference type="EMBL" id="GIX66627.1"/>
    </source>
</evidence>
<keyword evidence="2" id="KW-1185">Reference proteome</keyword>
<dbReference type="EMBL" id="BPLR01001805">
    <property type="protein sequence ID" value="GIX66627.1"/>
    <property type="molecule type" value="Genomic_DNA"/>
</dbReference>
<name>A0AAV4M429_CAEEX</name>
<sequence>MEGISFQTPLMFANPDLISEHLVISNSSTVLCRKHMETFFSQIKAGLIEAPILQREIPNHISNTIEKNNKKVAEFLSGEASLSTDVRNCSFEKPATCILQGAGFTGEKLRSVLKVFIRVRILIQKRIPILIKSNSLIPASVVREGTSGLHQNVYTT</sequence>
<evidence type="ECO:0000313" key="2">
    <source>
        <dbReference type="Proteomes" id="UP001054945"/>
    </source>
</evidence>
<organism evidence="1 2">
    <name type="scientific">Caerostris extrusa</name>
    <name type="common">Bark spider</name>
    <name type="synonym">Caerostris bankana</name>
    <dbReference type="NCBI Taxonomy" id="172846"/>
    <lineage>
        <taxon>Eukaryota</taxon>
        <taxon>Metazoa</taxon>
        <taxon>Ecdysozoa</taxon>
        <taxon>Arthropoda</taxon>
        <taxon>Chelicerata</taxon>
        <taxon>Arachnida</taxon>
        <taxon>Araneae</taxon>
        <taxon>Araneomorphae</taxon>
        <taxon>Entelegynae</taxon>
        <taxon>Araneoidea</taxon>
        <taxon>Araneidae</taxon>
        <taxon>Caerostris</taxon>
    </lineage>
</organism>
<dbReference type="Proteomes" id="UP001054945">
    <property type="component" value="Unassembled WGS sequence"/>
</dbReference>
<gene>
    <name evidence="1" type="ORF">CEXT_765401</name>
</gene>
<comment type="caution">
    <text evidence="1">The sequence shown here is derived from an EMBL/GenBank/DDBJ whole genome shotgun (WGS) entry which is preliminary data.</text>
</comment>